<keyword evidence="2" id="KW-1185">Reference proteome</keyword>
<dbReference type="EMBL" id="BAFN01000001">
    <property type="protein sequence ID" value="GAN31565.1"/>
    <property type="molecule type" value="Genomic_DNA"/>
</dbReference>
<organism evidence="1 2">
    <name type="scientific">Candidatus Brocadia sinica JPN1</name>
    <dbReference type="NCBI Taxonomy" id="1197129"/>
    <lineage>
        <taxon>Bacteria</taxon>
        <taxon>Pseudomonadati</taxon>
        <taxon>Planctomycetota</taxon>
        <taxon>Candidatus Brocadiia</taxon>
        <taxon>Candidatus Brocadiales</taxon>
        <taxon>Candidatus Brocadiaceae</taxon>
        <taxon>Candidatus Brocadia</taxon>
    </lineage>
</organism>
<protein>
    <submittedName>
        <fullName evidence="1">Uncharacterized protein</fullName>
    </submittedName>
</protein>
<evidence type="ECO:0000313" key="1">
    <source>
        <dbReference type="EMBL" id="GAN31565.1"/>
    </source>
</evidence>
<name>A0ABQ0JS59_9BACT</name>
<proteinExistence type="predicted"/>
<reference evidence="2" key="1">
    <citation type="journal article" date="2015" name="Genome Announc.">
        <title>Draft Genome Sequence of an Anaerobic Ammonium-Oxidizing Bacterium, "Candidatus Brocadia sinica".</title>
        <authorList>
            <person name="Oshiki M."/>
            <person name="Shinyako-Hata K."/>
            <person name="Satoh H."/>
            <person name="Okabe S."/>
        </authorList>
    </citation>
    <scope>NUCLEOTIDE SEQUENCE [LARGE SCALE GENOMIC DNA]</scope>
    <source>
        <strain evidence="2">JPN1</strain>
    </source>
</reference>
<accession>A0ABQ0JS59</accession>
<gene>
    <name evidence="1" type="ORF">BROSI_A0066</name>
</gene>
<comment type="caution">
    <text evidence="1">The sequence shown here is derived from an EMBL/GenBank/DDBJ whole genome shotgun (WGS) entry which is preliminary data.</text>
</comment>
<sequence length="114" mass="12815">MEPKIIRTTKRVKAHEVKFGEVDINSYRDGMGIGIPGDMRIYVSLDMLDANHPDVMKQCALEGNRVIIAGGNVYCPIDWIRKRMPDITNVANGIEAALKRDAIREFLIKKVCGE</sequence>
<dbReference type="Proteomes" id="UP000032309">
    <property type="component" value="Unassembled WGS sequence"/>
</dbReference>
<dbReference type="RefSeq" id="WP_052561296.1">
    <property type="nucleotide sequence ID" value="NZ_BAFN01000001.1"/>
</dbReference>
<evidence type="ECO:0000313" key="2">
    <source>
        <dbReference type="Proteomes" id="UP000032309"/>
    </source>
</evidence>